<feature type="domain" description="Glucose/Sorbosone dehydrogenase" evidence="2">
    <location>
        <begin position="42"/>
        <end position="361"/>
    </location>
</feature>
<sequence>MKHFLYLSIVALSLSFTACGQKDNSIQESTYSYTSELVVDGLNIPWGMAFLPDGSMLITEKSGELIHFKNGEKQLITGVPKVYDRGQGGFLDIVLHPNYKQNGWIYITYASPEGEEEGGNTALMRAKLDGNMLTEQEVLYKATPNTTKGQHFGSRIAFDKEGYLYFSAGERGERDINPQDITRDNGKVYRLKDDGSIPADNPFVDTPNAKSAIYSYGHRNPQGMILHPKTGEIWVHEHGPKGGDEINVIKKGANYGWPVLTYGINYDGTSMTDETSRPGMEDPIHYWVPSIAPSGMAFVTSNKYPHLQDNLLVGSLKFQYLELDILDGEKVVKREKLLENIGRVRDVVQGPDDYIYVAVEGKGIYKLIETKIEKPQE</sequence>
<dbReference type="InterPro" id="IPR011042">
    <property type="entry name" value="6-blade_b-propeller_TolB-like"/>
</dbReference>
<gene>
    <name evidence="3" type="ORF">L1I30_06895</name>
</gene>
<dbReference type="Pfam" id="PF07995">
    <property type="entry name" value="GSDH"/>
    <property type="match status" value="1"/>
</dbReference>
<accession>A0ABS9EEV3</accession>
<evidence type="ECO:0000313" key="3">
    <source>
        <dbReference type="EMBL" id="MCF4101387.1"/>
    </source>
</evidence>
<dbReference type="PROSITE" id="PS51257">
    <property type="entry name" value="PROKAR_LIPOPROTEIN"/>
    <property type="match status" value="1"/>
</dbReference>
<dbReference type="SUPFAM" id="SSF50952">
    <property type="entry name" value="Soluble quinoprotein glucose dehydrogenase"/>
    <property type="match status" value="1"/>
</dbReference>
<protein>
    <submittedName>
        <fullName evidence="3">PQQ-dependent sugar dehydrogenase</fullName>
    </submittedName>
</protein>
<comment type="caution">
    <text evidence="3">The sequence shown here is derived from an EMBL/GenBank/DDBJ whole genome shotgun (WGS) entry which is preliminary data.</text>
</comment>
<dbReference type="Proteomes" id="UP001179363">
    <property type="component" value="Unassembled WGS sequence"/>
</dbReference>
<dbReference type="PANTHER" id="PTHR19328">
    <property type="entry name" value="HEDGEHOG-INTERACTING PROTEIN"/>
    <property type="match status" value="1"/>
</dbReference>
<dbReference type="InterPro" id="IPR012938">
    <property type="entry name" value="Glc/Sorbosone_DH"/>
</dbReference>
<dbReference type="Gene3D" id="2.120.10.30">
    <property type="entry name" value="TolB, C-terminal domain"/>
    <property type="match status" value="1"/>
</dbReference>
<reference evidence="3" key="1">
    <citation type="submission" date="2022-01" db="EMBL/GenBank/DDBJ databases">
        <title>Gillisia lutea sp. nov., isolated from marine plastic residues from the Malvarosa beach (Valencia, Spain).</title>
        <authorList>
            <person name="Vidal-Verdu A."/>
            <person name="Molina-Menor E."/>
            <person name="Satari L."/>
            <person name="Pascual J."/>
            <person name="Pereto J."/>
            <person name="Porcar M."/>
        </authorList>
    </citation>
    <scope>NUCLEOTIDE SEQUENCE</scope>
    <source>
        <strain evidence="3">M10.2A</strain>
    </source>
</reference>
<evidence type="ECO:0000313" key="4">
    <source>
        <dbReference type="Proteomes" id="UP001179363"/>
    </source>
</evidence>
<evidence type="ECO:0000259" key="2">
    <source>
        <dbReference type="Pfam" id="PF07995"/>
    </source>
</evidence>
<name>A0ABS9EEV3_9FLAO</name>
<keyword evidence="1" id="KW-0732">Signal</keyword>
<dbReference type="RefSeq" id="WP_236133533.1">
    <property type="nucleotide sequence ID" value="NZ_JAKGTH010000007.1"/>
</dbReference>
<dbReference type="PANTHER" id="PTHR19328:SF75">
    <property type="entry name" value="ALDOSE SUGAR DEHYDROGENASE YLII"/>
    <property type="match status" value="1"/>
</dbReference>
<feature type="signal peptide" evidence="1">
    <location>
        <begin position="1"/>
        <end position="20"/>
    </location>
</feature>
<organism evidence="3 4">
    <name type="scientific">Gillisia lutea</name>
    <dbReference type="NCBI Taxonomy" id="2909668"/>
    <lineage>
        <taxon>Bacteria</taxon>
        <taxon>Pseudomonadati</taxon>
        <taxon>Bacteroidota</taxon>
        <taxon>Flavobacteriia</taxon>
        <taxon>Flavobacteriales</taxon>
        <taxon>Flavobacteriaceae</taxon>
        <taxon>Gillisia</taxon>
    </lineage>
</organism>
<evidence type="ECO:0000256" key="1">
    <source>
        <dbReference type="SAM" id="SignalP"/>
    </source>
</evidence>
<keyword evidence="4" id="KW-1185">Reference proteome</keyword>
<feature type="chain" id="PRO_5046269482" evidence="1">
    <location>
        <begin position="21"/>
        <end position="377"/>
    </location>
</feature>
<proteinExistence type="predicted"/>
<dbReference type="EMBL" id="JAKGTH010000007">
    <property type="protein sequence ID" value="MCF4101387.1"/>
    <property type="molecule type" value="Genomic_DNA"/>
</dbReference>
<dbReference type="InterPro" id="IPR011041">
    <property type="entry name" value="Quinoprot_gluc/sorb_DH_b-prop"/>
</dbReference>